<name>A0ABR1LEE2_9PEZI</name>
<evidence type="ECO:0000313" key="2">
    <source>
        <dbReference type="EMBL" id="KAK7533603.1"/>
    </source>
</evidence>
<accession>A0ABR1LEE2</accession>
<evidence type="ECO:0000313" key="3">
    <source>
        <dbReference type="Proteomes" id="UP001365128"/>
    </source>
</evidence>
<comment type="caution">
    <text evidence="2">The sequence shown here is derived from an EMBL/GenBank/DDBJ whole genome shotgun (WGS) entry which is preliminary data.</text>
</comment>
<keyword evidence="1" id="KW-1133">Transmembrane helix</keyword>
<feature type="transmembrane region" description="Helical" evidence="1">
    <location>
        <begin position="43"/>
        <end position="65"/>
    </location>
</feature>
<sequence>MTPSLTHFSMTHFVHSFFIHVYFLVLYHTYVRTCLTNQPTTRLVSFRVQLCFDVLCCALMCYAVLRV</sequence>
<keyword evidence="1" id="KW-0472">Membrane</keyword>
<keyword evidence="3" id="KW-1185">Reference proteome</keyword>
<gene>
    <name evidence="2" type="ORF">IWX46DRAFT_613070</name>
</gene>
<dbReference type="EMBL" id="JBBPDW010000045">
    <property type="protein sequence ID" value="KAK7533603.1"/>
    <property type="molecule type" value="Genomic_DNA"/>
</dbReference>
<protein>
    <submittedName>
        <fullName evidence="2">Uncharacterized protein</fullName>
    </submittedName>
</protein>
<feature type="transmembrane region" description="Helical" evidence="1">
    <location>
        <begin position="12"/>
        <end position="31"/>
    </location>
</feature>
<reference evidence="2 3" key="1">
    <citation type="submission" date="2024-04" db="EMBL/GenBank/DDBJ databases">
        <title>Phyllosticta paracitricarpa is synonymous to the EU quarantine fungus P. citricarpa based on phylogenomic analyses.</title>
        <authorList>
            <consortium name="Lawrence Berkeley National Laboratory"/>
            <person name="Van Ingen-Buijs V.A."/>
            <person name="Van Westerhoven A.C."/>
            <person name="Haridas S."/>
            <person name="Skiadas P."/>
            <person name="Martin F."/>
            <person name="Groenewald J.Z."/>
            <person name="Crous P.W."/>
            <person name="Seidl M.F."/>
        </authorList>
    </citation>
    <scope>NUCLEOTIDE SEQUENCE [LARGE SCALE GENOMIC DNA]</scope>
    <source>
        <strain evidence="2 3">CBS 122670</strain>
    </source>
</reference>
<organism evidence="2 3">
    <name type="scientific">Phyllosticta citricarpa</name>
    <dbReference type="NCBI Taxonomy" id="55181"/>
    <lineage>
        <taxon>Eukaryota</taxon>
        <taxon>Fungi</taxon>
        <taxon>Dikarya</taxon>
        <taxon>Ascomycota</taxon>
        <taxon>Pezizomycotina</taxon>
        <taxon>Dothideomycetes</taxon>
        <taxon>Dothideomycetes incertae sedis</taxon>
        <taxon>Botryosphaeriales</taxon>
        <taxon>Phyllostictaceae</taxon>
        <taxon>Phyllosticta</taxon>
    </lineage>
</organism>
<evidence type="ECO:0000256" key="1">
    <source>
        <dbReference type="SAM" id="Phobius"/>
    </source>
</evidence>
<keyword evidence="1" id="KW-0812">Transmembrane</keyword>
<proteinExistence type="predicted"/>
<dbReference type="Proteomes" id="UP001365128">
    <property type="component" value="Unassembled WGS sequence"/>
</dbReference>